<dbReference type="EMBL" id="KN831958">
    <property type="protein sequence ID" value="KIO07962.1"/>
    <property type="molecule type" value="Genomic_DNA"/>
</dbReference>
<keyword evidence="2" id="KW-1185">Reference proteome</keyword>
<name>A0A0C3KED3_PISTI</name>
<sequence length="111" mass="12450">MMPPSIRFCLCIANTFHFQPRSQYYAGGPTTDQFPYRPQYPADFNSSNLPQSNAPTHPPATVNESTWPYAVPTFAATSAPSIRLAGSFVRGHRYTSATQTANTSRWRCRFL</sequence>
<evidence type="ECO:0000313" key="2">
    <source>
        <dbReference type="Proteomes" id="UP000054217"/>
    </source>
</evidence>
<proteinExistence type="predicted"/>
<evidence type="ECO:0000313" key="1">
    <source>
        <dbReference type="EMBL" id="KIO07962.1"/>
    </source>
</evidence>
<dbReference type="InParanoid" id="A0A0C3KED3"/>
<reference evidence="2" key="2">
    <citation type="submission" date="2015-01" db="EMBL/GenBank/DDBJ databases">
        <title>Evolutionary Origins and Diversification of the Mycorrhizal Mutualists.</title>
        <authorList>
            <consortium name="DOE Joint Genome Institute"/>
            <consortium name="Mycorrhizal Genomics Consortium"/>
            <person name="Kohler A."/>
            <person name="Kuo A."/>
            <person name="Nagy L.G."/>
            <person name="Floudas D."/>
            <person name="Copeland A."/>
            <person name="Barry K.W."/>
            <person name="Cichocki N."/>
            <person name="Veneault-Fourrey C."/>
            <person name="LaButti K."/>
            <person name="Lindquist E.A."/>
            <person name="Lipzen A."/>
            <person name="Lundell T."/>
            <person name="Morin E."/>
            <person name="Murat C."/>
            <person name="Riley R."/>
            <person name="Ohm R."/>
            <person name="Sun H."/>
            <person name="Tunlid A."/>
            <person name="Henrissat B."/>
            <person name="Grigoriev I.V."/>
            <person name="Hibbett D.S."/>
            <person name="Martin F."/>
        </authorList>
    </citation>
    <scope>NUCLEOTIDE SEQUENCE [LARGE SCALE GENOMIC DNA]</scope>
    <source>
        <strain evidence="2">Marx 270</strain>
    </source>
</reference>
<protein>
    <submittedName>
        <fullName evidence="1">Uncharacterized protein</fullName>
    </submittedName>
</protein>
<accession>A0A0C3KED3</accession>
<organism evidence="1 2">
    <name type="scientific">Pisolithus tinctorius Marx 270</name>
    <dbReference type="NCBI Taxonomy" id="870435"/>
    <lineage>
        <taxon>Eukaryota</taxon>
        <taxon>Fungi</taxon>
        <taxon>Dikarya</taxon>
        <taxon>Basidiomycota</taxon>
        <taxon>Agaricomycotina</taxon>
        <taxon>Agaricomycetes</taxon>
        <taxon>Agaricomycetidae</taxon>
        <taxon>Boletales</taxon>
        <taxon>Sclerodermatineae</taxon>
        <taxon>Pisolithaceae</taxon>
        <taxon>Pisolithus</taxon>
    </lineage>
</organism>
<dbReference type="AlphaFoldDB" id="A0A0C3KED3"/>
<dbReference type="Proteomes" id="UP000054217">
    <property type="component" value="Unassembled WGS sequence"/>
</dbReference>
<reference evidence="1 2" key="1">
    <citation type="submission" date="2014-04" db="EMBL/GenBank/DDBJ databases">
        <authorList>
            <consortium name="DOE Joint Genome Institute"/>
            <person name="Kuo A."/>
            <person name="Kohler A."/>
            <person name="Costa M.D."/>
            <person name="Nagy L.G."/>
            <person name="Floudas D."/>
            <person name="Copeland A."/>
            <person name="Barry K.W."/>
            <person name="Cichocki N."/>
            <person name="Veneault-Fourrey C."/>
            <person name="LaButti K."/>
            <person name="Lindquist E.A."/>
            <person name="Lipzen A."/>
            <person name="Lundell T."/>
            <person name="Morin E."/>
            <person name="Murat C."/>
            <person name="Sun H."/>
            <person name="Tunlid A."/>
            <person name="Henrissat B."/>
            <person name="Grigoriev I.V."/>
            <person name="Hibbett D.S."/>
            <person name="Martin F."/>
            <person name="Nordberg H.P."/>
            <person name="Cantor M.N."/>
            <person name="Hua S.X."/>
        </authorList>
    </citation>
    <scope>NUCLEOTIDE SEQUENCE [LARGE SCALE GENOMIC DNA]</scope>
    <source>
        <strain evidence="1 2">Marx 270</strain>
    </source>
</reference>
<dbReference type="HOGENOM" id="CLU_2159436_0_0_1"/>
<gene>
    <name evidence="1" type="ORF">M404DRAFT_378118</name>
</gene>